<dbReference type="EMBL" id="CP026520">
    <property type="protein sequence ID" value="QAV17082.1"/>
    <property type="molecule type" value="Genomic_DNA"/>
</dbReference>
<feature type="coiled-coil region" evidence="1">
    <location>
        <begin position="382"/>
        <end position="462"/>
    </location>
</feature>
<organism evidence="3 4">
    <name type="scientific">Paenibacillus chitinolyticus</name>
    <dbReference type="NCBI Taxonomy" id="79263"/>
    <lineage>
        <taxon>Bacteria</taxon>
        <taxon>Bacillati</taxon>
        <taxon>Bacillota</taxon>
        <taxon>Bacilli</taxon>
        <taxon>Bacillales</taxon>
        <taxon>Paenibacillaceae</taxon>
        <taxon>Paenibacillus</taxon>
    </lineage>
</organism>
<evidence type="ECO:0000256" key="1">
    <source>
        <dbReference type="SAM" id="Coils"/>
    </source>
</evidence>
<dbReference type="SUPFAM" id="SSF53335">
    <property type="entry name" value="S-adenosyl-L-methionine-dependent methyltransferases"/>
    <property type="match status" value="1"/>
</dbReference>
<name>A0A410WRX4_9BACL</name>
<proteinExistence type="predicted"/>
<evidence type="ECO:0000313" key="2">
    <source>
        <dbReference type="EMBL" id="MCY9598881.1"/>
    </source>
</evidence>
<reference evidence="3 4" key="1">
    <citation type="submission" date="2018-01" db="EMBL/GenBank/DDBJ databases">
        <title>The whole genome sequencing and assembly of Paenibacillus chitinolyticus KCCM 41400 strain.</title>
        <authorList>
            <person name="Kim J.-Y."/>
            <person name="Park M.-K."/>
            <person name="Lee Y.-J."/>
            <person name="Yi H."/>
            <person name="Bahn Y.-S."/>
            <person name="Kim J.F."/>
            <person name="Lee D.-W."/>
        </authorList>
    </citation>
    <scope>NUCLEOTIDE SEQUENCE [LARGE SCALE GENOMIC DNA]</scope>
    <source>
        <strain evidence="3 4">KCCM 41400</strain>
    </source>
</reference>
<dbReference type="Proteomes" id="UP000288943">
    <property type="component" value="Chromosome"/>
</dbReference>
<evidence type="ECO:0000313" key="5">
    <source>
        <dbReference type="Proteomes" id="UP001527202"/>
    </source>
</evidence>
<dbReference type="GO" id="GO:0008168">
    <property type="term" value="F:methyltransferase activity"/>
    <property type="evidence" value="ECO:0007669"/>
    <property type="project" value="UniProtKB-KW"/>
</dbReference>
<dbReference type="KEGG" id="pchi:PC41400_05055"/>
<accession>A0A410WRX4</accession>
<reference evidence="2 5" key="2">
    <citation type="submission" date="2022-05" db="EMBL/GenBank/DDBJ databases">
        <title>Genome Sequencing of Bee-Associated Microbes.</title>
        <authorList>
            <person name="Dunlap C."/>
        </authorList>
    </citation>
    <scope>NUCLEOTIDE SEQUENCE [LARGE SCALE GENOMIC DNA]</scope>
    <source>
        <strain evidence="2 5">NRRL B-23120</strain>
    </source>
</reference>
<keyword evidence="3" id="KW-0489">Methyltransferase</keyword>
<gene>
    <name evidence="2" type="ORF">M5X16_24290</name>
    <name evidence="3" type="ORF">PC41400_05055</name>
</gene>
<dbReference type="PANTHER" id="PTHR43861">
    <property type="entry name" value="TRANS-ACONITATE 2-METHYLTRANSFERASE-RELATED"/>
    <property type="match status" value="1"/>
</dbReference>
<dbReference type="Pfam" id="PF13489">
    <property type="entry name" value="Methyltransf_23"/>
    <property type="match status" value="1"/>
</dbReference>
<dbReference type="GO" id="GO:0032259">
    <property type="term" value="P:methylation"/>
    <property type="evidence" value="ECO:0007669"/>
    <property type="project" value="UniProtKB-KW"/>
</dbReference>
<evidence type="ECO:0000313" key="4">
    <source>
        <dbReference type="Proteomes" id="UP000288943"/>
    </source>
</evidence>
<keyword evidence="1" id="KW-0175">Coiled coil</keyword>
<dbReference type="EMBL" id="JAMDMJ010000035">
    <property type="protein sequence ID" value="MCY9598881.1"/>
    <property type="molecule type" value="Genomic_DNA"/>
</dbReference>
<dbReference type="AlphaFoldDB" id="A0A410WRX4"/>
<dbReference type="Gene3D" id="3.40.50.150">
    <property type="entry name" value="Vaccinia Virus protein VP39"/>
    <property type="match status" value="1"/>
</dbReference>
<protein>
    <submittedName>
        <fullName evidence="3">Methyltransferase domain-containing protein</fullName>
    </submittedName>
</protein>
<dbReference type="OrthoDB" id="8773442at2"/>
<sequence length="923" mass="107944">MKYDFKINTSIQNAHTIVLQHIRPETTVLEFGTATGYMTEYMYKELNCQVYGVEIEESAARVASAFTVDMEIGDVESLTWTTKFKNIKFDHIIFVDVLEHLKDPWRVLKIAVEFLKEEGTLITSIPNISNNAVIMELLSGRFEYKTLGLLDNTHLRFFTKSSILELYEQAGLQPIGWYATYMVPEQTEFKQSYENYPLVRDFLQQRTDGEIYQYITVGKKTENAVKPNQAVIEQRYRLSSYYLQLFWSENEEFTEYDSVHLPLHIDGSTITYDIPLPNKEINKLRFDPISELALIKLSEIYLLETVCDTENGIPSYIQKWSNENNFEGCHFYNLVDFGGREPLISLNKDPYIILNPTTKIKKDKTYFLRIKMSVSVKNSDLVEELNRQYSKIKREAERLGLLNMSLEEEQRKQNKLLFELEHIKELLQEKYTKDIETFKSKILQLEAQLEVKNVALEEHRKNISTQQVYYESEIQKREEATEKVLNELQVLLNSTSWKYTRFFRAAMNSLRELKNSAKHRVKNMIVKHKKKSNKKEMINLLDKERYILVFSHTNYLNSMGGTEKYIYEQASYNARSGIGTVQIFPSNRYDFYAEEESFYGINVGDTFLGYLTAQEIVEFIQDSAHKYKKTYIHHLLFWIYSDFKNIFEAVNYLGISSVFVAHDFFACCSSYHMMYSDSNGKKGCIPDLMTHGTENVCIKCDHYADLEKRKEIFNDIFNVCEKIVLPSQYVLEVFKLIYPKWEDKFLVHGHLRLVKDGTSEKEKVNEKIKIAYLGYKMENKGWSTWLKMINNEQFSDLYEFHHIGSSEHYSTNVRSHEYSFINDGRMAATNLLKKENIDIVLLWSIVPESYSYTLYESIAAGVPVVTNKHSGNIAFSVQNSSEDIGVVLNNEKELWALLSDNNSVLNLVNRARNLYELEYNELD</sequence>
<evidence type="ECO:0000313" key="3">
    <source>
        <dbReference type="EMBL" id="QAV17082.1"/>
    </source>
</evidence>
<dbReference type="Proteomes" id="UP001527202">
    <property type="component" value="Unassembled WGS sequence"/>
</dbReference>
<dbReference type="GeneID" id="95374181"/>
<dbReference type="InterPro" id="IPR029063">
    <property type="entry name" value="SAM-dependent_MTases_sf"/>
</dbReference>
<keyword evidence="5" id="KW-1185">Reference proteome</keyword>
<dbReference type="RefSeq" id="WP_042234033.1">
    <property type="nucleotide sequence ID" value="NZ_CP026520.1"/>
</dbReference>
<dbReference type="SUPFAM" id="SSF53756">
    <property type="entry name" value="UDP-Glycosyltransferase/glycogen phosphorylase"/>
    <property type="match status" value="1"/>
</dbReference>
<dbReference type="CDD" id="cd02440">
    <property type="entry name" value="AdoMet_MTases"/>
    <property type="match status" value="1"/>
</dbReference>
<keyword evidence="3" id="KW-0808">Transferase</keyword>